<dbReference type="GO" id="GO:0008270">
    <property type="term" value="F:zinc ion binding"/>
    <property type="evidence" value="ECO:0007669"/>
    <property type="project" value="UniProtKB-KW"/>
</dbReference>
<dbReference type="GO" id="GO:0005634">
    <property type="term" value="C:nucleus"/>
    <property type="evidence" value="ECO:0007669"/>
    <property type="project" value="UniProtKB-SubCell"/>
</dbReference>
<evidence type="ECO:0000256" key="2">
    <source>
        <dbReference type="ARBA" id="ARBA00023015"/>
    </source>
</evidence>
<dbReference type="GO" id="GO:0006355">
    <property type="term" value="P:regulation of DNA-templated transcription"/>
    <property type="evidence" value="ECO:0007669"/>
    <property type="project" value="UniProtKB-ARBA"/>
</dbReference>
<evidence type="ECO:0000256" key="5">
    <source>
        <dbReference type="ARBA" id="ARBA00023242"/>
    </source>
</evidence>
<evidence type="ECO:0000256" key="3">
    <source>
        <dbReference type="ARBA" id="ARBA00023125"/>
    </source>
</evidence>
<keyword evidence="6" id="KW-0479">Metal-binding</keyword>
<feature type="domain" description="Myb-like" evidence="8">
    <location>
        <begin position="82"/>
        <end position="134"/>
    </location>
</feature>
<feature type="compositionally biased region" description="Low complexity" evidence="7">
    <location>
        <begin position="55"/>
        <end position="67"/>
    </location>
</feature>
<gene>
    <name evidence="12" type="ORF">GOP47_0000955</name>
</gene>
<feature type="region of interest" description="Disordered" evidence="7">
    <location>
        <begin position="237"/>
        <end position="259"/>
    </location>
</feature>
<evidence type="ECO:0000256" key="6">
    <source>
        <dbReference type="PROSITE-ProRule" id="PRU00047"/>
    </source>
</evidence>
<keyword evidence="4" id="KW-0804">Transcription</keyword>
<name>A0A9D4VFQ0_ADICA</name>
<evidence type="ECO:0000259" key="8">
    <source>
        <dbReference type="PROSITE" id="PS50090"/>
    </source>
</evidence>
<dbReference type="SMART" id="SM00717">
    <property type="entry name" value="SANT"/>
    <property type="match status" value="1"/>
</dbReference>
<dbReference type="NCBIfam" id="TIGR01557">
    <property type="entry name" value="myb_SHAQKYF"/>
    <property type="match status" value="1"/>
</dbReference>
<dbReference type="SUPFAM" id="SSF46689">
    <property type="entry name" value="Homeodomain-like"/>
    <property type="match status" value="1"/>
</dbReference>
<evidence type="ECO:0000259" key="9">
    <source>
        <dbReference type="PROSITE" id="PS50158"/>
    </source>
</evidence>
<organism evidence="12 13">
    <name type="scientific">Adiantum capillus-veneris</name>
    <name type="common">Maidenhair fern</name>
    <dbReference type="NCBI Taxonomy" id="13818"/>
    <lineage>
        <taxon>Eukaryota</taxon>
        <taxon>Viridiplantae</taxon>
        <taxon>Streptophyta</taxon>
        <taxon>Embryophyta</taxon>
        <taxon>Tracheophyta</taxon>
        <taxon>Polypodiopsida</taxon>
        <taxon>Polypodiidae</taxon>
        <taxon>Polypodiales</taxon>
        <taxon>Pteridineae</taxon>
        <taxon>Pteridaceae</taxon>
        <taxon>Vittarioideae</taxon>
        <taxon>Adiantum</taxon>
    </lineage>
</organism>
<dbReference type="InterPro" id="IPR006447">
    <property type="entry name" value="Myb_dom_plants"/>
</dbReference>
<comment type="caution">
    <text evidence="12">The sequence shown here is derived from an EMBL/GenBank/DDBJ whole genome shotgun (WGS) entry which is preliminary data.</text>
</comment>
<keyword evidence="6" id="KW-0863">Zinc-finger</keyword>
<dbReference type="CDD" id="cd00167">
    <property type="entry name" value="SANT"/>
    <property type="match status" value="1"/>
</dbReference>
<feature type="region of interest" description="Disordered" evidence="7">
    <location>
        <begin position="48"/>
        <end position="90"/>
    </location>
</feature>
<feature type="domain" description="SANT" evidence="10">
    <location>
        <begin position="90"/>
        <end position="138"/>
    </location>
</feature>
<dbReference type="PANTHER" id="PTHR44191">
    <property type="entry name" value="TRANSCRIPTION FACTOR KUA1"/>
    <property type="match status" value="1"/>
</dbReference>
<dbReference type="GO" id="GO:0009723">
    <property type="term" value="P:response to ethylene"/>
    <property type="evidence" value="ECO:0007669"/>
    <property type="project" value="TreeGrafter"/>
</dbReference>
<proteinExistence type="predicted"/>
<comment type="subcellular location">
    <subcellularLocation>
        <location evidence="1">Nucleus</location>
    </subcellularLocation>
</comment>
<dbReference type="InterPro" id="IPR017930">
    <property type="entry name" value="Myb_dom"/>
</dbReference>
<keyword evidence="6" id="KW-0862">Zinc</keyword>
<evidence type="ECO:0000256" key="4">
    <source>
        <dbReference type="ARBA" id="ARBA00023163"/>
    </source>
</evidence>
<protein>
    <submittedName>
        <fullName evidence="12">Uncharacterized protein</fullName>
    </submittedName>
</protein>
<dbReference type="PROSITE" id="PS50158">
    <property type="entry name" value="ZF_CCHC"/>
    <property type="match status" value="1"/>
</dbReference>
<accession>A0A9D4VFQ0</accession>
<keyword evidence="3" id="KW-0238">DNA-binding</keyword>
<dbReference type="GO" id="GO:0009739">
    <property type="term" value="P:response to gibberellin"/>
    <property type="evidence" value="ECO:0007669"/>
    <property type="project" value="TreeGrafter"/>
</dbReference>
<dbReference type="FunFam" id="1.10.10.60:FF:000009">
    <property type="entry name" value="transcription factor MYB1R1"/>
    <property type="match status" value="1"/>
</dbReference>
<dbReference type="InterPro" id="IPR001005">
    <property type="entry name" value="SANT/Myb"/>
</dbReference>
<dbReference type="Proteomes" id="UP000886520">
    <property type="component" value="Chromosome 1"/>
</dbReference>
<dbReference type="PROSITE" id="PS51294">
    <property type="entry name" value="HTH_MYB"/>
    <property type="match status" value="1"/>
</dbReference>
<dbReference type="InterPro" id="IPR052245">
    <property type="entry name" value="Plant_Stress_Dev_TF"/>
</dbReference>
<dbReference type="InterPro" id="IPR001878">
    <property type="entry name" value="Znf_CCHC"/>
</dbReference>
<sequence>MAACRKCSHCGGNGHNSRTCPERGGVKLFGVRISSACGSSLRKSASTGNLIETTASPSPSLSPFSAARQDGYASEDLPHTSRQRKKGVPWSEEEHKLFLHALHKLGKGDWRGISKHFVKTRTPTQVASHAQKYFLRQSNLNKRRRRSSLFDMAPDVVEDNAVPETNLPLESEPMKGINSTREASLADEADTPSTSMTVRFPDWRYPLSLDPALFFHYTWPGMQEFPKFSQLPNRESKVVRPTPLTPTIRGEKSASWELSKPSNGNAWAISEHTVLAPESSRGESSRSAFHVLRTVNNNEGVNNQSSLCNAIIIV</sequence>
<feature type="domain" description="CCHC-type" evidence="9">
    <location>
        <begin position="5"/>
        <end position="22"/>
    </location>
</feature>
<evidence type="ECO:0000259" key="11">
    <source>
        <dbReference type="PROSITE" id="PS51294"/>
    </source>
</evidence>
<keyword evidence="5" id="KW-0539">Nucleus</keyword>
<dbReference type="InterPro" id="IPR017884">
    <property type="entry name" value="SANT_dom"/>
</dbReference>
<dbReference type="PANTHER" id="PTHR44191:SF62">
    <property type="entry name" value="OS04G0341900 PROTEIN"/>
    <property type="match status" value="1"/>
</dbReference>
<evidence type="ECO:0000313" key="13">
    <source>
        <dbReference type="Proteomes" id="UP000886520"/>
    </source>
</evidence>
<keyword evidence="2" id="KW-0805">Transcription regulation</keyword>
<dbReference type="PROSITE" id="PS51293">
    <property type="entry name" value="SANT"/>
    <property type="match status" value="1"/>
</dbReference>
<dbReference type="Gene3D" id="1.10.10.60">
    <property type="entry name" value="Homeodomain-like"/>
    <property type="match status" value="1"/>
</dbReference>
<dbReference type="AlphaFoldDB" id="A0A9D4VFQ0"/>
<dbReference type="GO" id="GO:0003677">
    <property type="term" value="F:DNA binding"/>
    <property type="evidence" value="ECO:0007669"/>
    <property type="project" value="UniProtKB-KW"/>
</dbReference>
<dbReference type="EMBL" id="JABFUD020000001">
    <property type="protein sequence ID" value="KAI5084786.1"/>
    <property type="molecule type" value="Genomic_DNA"/>
</dbReference>
<dbReference type="Pfam" id="PF00249">
    <property type="entry name" value="Myb_DNA-binding"/>
    <property type="match status" value="1"/>
</dbReference>
<reference evidence="12" key="1">
    <citation type="submission" date="2021-01" db="EMBL/GenBank/DDBJ databases">
        <title>Adiantum capillus-veneris genome.</title>
        <authorList>
            <person name="Fang Y."/>
            <person name="Liao Q."/>
        </authorList>
    </citation>
    <scope>NUCLEOTIDE SEQUENCE</scope>
    <source>
        <strain evidence="12">H3</strain>
        <tissue evidence="12">Leaf</tissue>
    </source>
</reference>
<evidence type="ECO:0000313" key="12">
    <source>
        <dbReference type="EMBL" id="KAI5084786.1"/>
    </source>
</evidence>
<evidence type="ECO:0000259" key="10">
    <source>
        <dbReference type="PROSITE" id="PS51293"/>
    </source>
</evidence>
<dbReference type="PROSITE" id="PS50090">
    <property type="entry name" value="MYB_LIKE"/>
    <property type="match status" value="1"/>
</dbReference>
<evidence type="ECO:0000256" key="7">
    <source>
        <dbReference type="SAM" id="MobiDB-lite"/>
    </source>
</evidence>
<evidence type="ECO:0000256" key="1">
    <source>
        <dbReference type="ARBA" id="ARBA00004123"/>
    </source>
</evidence>
<feature type="domain" description="HTH myb-type" evidence="11">
    <location>
        <begin position="82"/>
        <end position="138"/>
    </location>
</feature>
<dbReference type="InterPro" id="IPR009057">
    <property type="entry name" value="Homeodomain-like_sf"/>
</dbReference>
<keyword evidence="13" id="KW-1185">Reference proteome</keyword>
<dbReference type="OrthoDB" id="118550at2759"/>